<dbReference type="Proteomes" id="UP001054945">
    <property type="component" value="Unassembled WGS sequence"/>
</dbReference>
<evidence type="ECO:0000256" key="1">
    <source>
        <dbReference type="SAM" id="MobiDB-lite"/>
    </source>
</evidence>
<sequence length="129" mass="15052">MESGYPQRLGSVVKDQRIPVARSCLYPPGNKLRHQRDARAKRSTINNKGRLLRHFSAAAELRIRWELTASVSFLVAIVHCHIPLLLRNVGRIFNTDINVENSDFLKEKDDKANRRKKRKRDLWRRNGPK</sequence>
<proteinExistence type="predicted"/>
<organism evidence="2 3">
    <name type="scientific">Caerostris extrusa</name>
    <name type="common">Bark spider</name>
    <name type="synonym">Caerostris bankana</name>
    <dbReference type="NCBI Taxonomy" id="172846"/>
    <lineage>
        <taxon>Eukaryota</taxon>
        <taxon>Metazoa</taxon>
        <taxon>Ecdysozoa</taxon>
        <taxon>Arthropoda</taxon>
        <taxon>Chelicerata</taxon>
        <taxon>Arachnida</taxon>
        <taxon>Araneae</taxon>
        <taxon>Araneomorphae</taxon>
        <taxon>Entelegynae</taxon>
        <taxon>Araneoidea</taxon>
        <taxon>Araneidae</taxon>
        <taxon>Caerostris</taxon>
    </lineage>
</organism>
<dbReference type="EMBL" id="BPLR01002280">
    <property type="protein sequence ID" value="GIX72132.1"/>
    <property type="molecule type" value="Genomic_DNA"/>
</dbReference>
<evidence type="ECO:0000313" key="3">
    <source>
        <dbReference type="Proteomes" id="UP001054945"/>
    </source>
</evidence>
<name>A0AAV4MKQ1_CAEEX</name>
<gene>
    <name evidence="2" type="ORF">CEXT_785701</name>
</gene>
<keyword evidence="3" id="KW-1185">Reference proteome</keyword>
<protein>
    <submittedName>
        <fullName evidence="2">Uncharacterized protein</fullName>
    </submittedName>
</protein>
<dbReference type="AlphaFoldDB" id="A0AAV4MKQ1"/>
<reference evidence="2 3" key="1">
    <citation type="submission" date="2021-06" db="EMBL/GenBank/DDBJ databases">
        <title>Caerostris extrusa draft genome.</title>
        <authorList>
            <person name="Kono N."/>
            <person name="Arakawa K."/>
        </authorList>
    </citation>
    <scope>NUCLEOTIDE SEQUENCE [LARGE SCALE GENOMIC DNA]</scope>
</reference>
<accession>A0AAV4MKQ1</accession>
<evidence type="ECO:0000313" key="2">
    <source>
        <dbReference type="EMBL" id="GIX72132.1"/>
    </source>
</evidence>
<feature type="region of interest" description="Disordered" evidence="1">
    <location>
        <begin position="108"/>
        <end position="129"/>
    </location>
</feature>
<comment type="caution">
    <text evidence="2">The sequence shown here is derived from an EMBL/GenBank/DDBJ whole genome shotgun (WGS) entry which is preliminary data.</text>
</comment>
<feature type="compositionally biased region" description="Basic residues" evidence="1">
    <location>
        <begin position="113"/>
        <end position="129"/>
    </location>
</feature>